<proteinExistence type="predicted"/>
<keyword evidence="1" id="KW-0812">Transmembrane</keyword>
<evidence type="ECO:0000256" key="1">
    <source>
        <dbReference type="SAM" id="Phobius"/>
    </source>
</evidence>
<dbReference type="RefSeq" id="WP_166033676.1">
    <property type="nucleotide sequence ID" value="NZ_CP034145.1"/>
</dbReference>
<dbReference type="GeneID" id="44638288"/>
<sequence>MPSPADTLSLLVAVEFVVMASFLLLVAPLDVAAPVLPLLLVFLIAIHRYRS</sequence>
<keyword evidence="1" id="KW-0472">Membrane</keyword>
<accession>A0A3M0D9Z1</accession>
<feature type="transmembrane region" description="Helical" evidence="1">
    <location>
        <begin position="31"/>
        <end position="49"/>
    </location>
</feature>
<keyword evidence="1" id="KW-1133">Transmembrane helix</keyword>
<name>A0A3M0D9Z1_9EURY</name>
<organism evidence="2 3">
    <name type="scientific">Haloplanus aerogenes</name>
    <dbReference type="NCBI Taxonomy" id="660522"/>
    <lineage>
        <taxon>Archaea</taxon>
        <taxon>Methanobacteriati</taxon>
        <taxon>Methanobacteriota</taxon>
        <taxon>Stenosarchaea group</taxon>
        <taxon>Halobacteria</taxon>
        <taxon>Halobacteriales</taxon>
        <taxon>Haloferacaceae</taxon>
        <taxon>Haloplanus</taxon>
    </lineage>
</organism>
<gene>
    <name evidence="2" type="ORF">ATH50_1951</name>
</gene>
<evidence type="ECO:0000313" key="3">
    <source>
        <dbReference type="Proteomes" id="UP000277326"/>
    </source>
</evidence>
<evidence type="ECO:0000313" key="2">
    <source>
        <dbReference type="EMBL" id="RMB18491.1"/>
    </source>
</evidence>
<comment type="caution">
    <text evidence="2">The sequence shown here is derived from an EMBL/GenBank/DDBJ whole genome shotgun (WGS) entry which is preliminary data.</text>
</comment>
<dbReference type="EMBL" id="REFS01000003">
    <property type="protein sequence ID" value="RMB18491.1"/>
    <property type="molecule type" value="Genomic_DNA"/>
</dbReference>
<dbReference type="Proteomes" id="UP000277326">
    <property type="component" value="Unassembled WGS sequence"/>
</dbReference>
<protein>
    <submittedName>
        <fullName evidence="2">Uncharacterized protein</fullName>
    </submittedName>
</protein>
<reference evidence="2 3" key="1">
    <citation type="journal article" date="2015" name="Stand. Genomic Sci.">
        <title>Genomic Encyclopedia of Bacterial and Archaeal Type Strains, Phase III: the genomes of soil and plant-associated and newly described type strains.</title>
        <authorList>
            <person name="Whitman W.B."/>
            <person name="Woyke T."/>
            <person name="Klenk H.P."/>
            <person name="Zhou Y."/>
            <person name="Lilburn T.G."/>
            <person name="Beck B.J."/>
            <person name="De Vos P."/>
            <person name="Vandamme P."/>
            <person name="Eisen J.A."/>
            <person name="Garrity G."/>
            <person name="Hugenholtz P."/>
            <person name="Kyrpides N.C."/>
        </authorList>
    </citation>
    <scope>NUCLEOTIDE SEQUENCE [LARGE SCALE GENOMIC DNA]</scope>
    <source>
        <strain evidence="2 3">CGMCC 1.10124</strain>
    </source>
</reference>
<dbReference type="AlphaFoldDB" id="A0A3M0D9Z1"/>